<evidence type="ECO:0000256" key="2">
    <source>
        <dbReference type="ARBA" id="ARBA00006727"/>
    </source>
</evidence>
<feature type="transmembrane region" description="Helical" evidence="4">
    <location>
        <begin position="253"/>
        <end position="280"/>
    </location>
</feature>
<dbReference type="Gene3D" id="1.20.1250.20">
    <property type="entry name" value="MFS general substrate transporter like domains"/>
    <property type="match status" value="2"/>
</dbReference>
<evidence type="ECO:0000313" key="6">
    <source>
        <dbReference type="EMBL" id="CZT17525.1"/>
    </source>
</evidence>
<dbReference type="PANTHER" id="PTHR11360:SF130">
    <property type="entry name" value="MAJOR FACILITATOR SUPERFAMILY (MFS) PROFILE DOMAIN-CONTAINING PROTEIN-RELATED"/>
    <property type="match status" value="1"/>
</dbReference>
<evidence type="ECO:0000256" key="1">
    <source>
        <dbReference type="ARBA" id="ARBA00004141"/>
    </source>
</evidence>
<feature type="transmembrane region" description="Helical" evidence="4">
    <location>
        <begin position="398"/>
        <end position="416"/>
    </location>
</feature>
<dbReference type="InterPro" id="IPR011701">
    <property type="entry name" value="MFS"/>
</dbReference>
<dbReference type="SUPFAM" id="SSF103473">
    <property type="entry name" value="MFS general substrate transporter"/>
    <property type="match status" value="1"/>
</dbReference>
<keyword evidence="4" id="KW-0472">Membrane</keyword>
<dbReference type="InterPro" id="IPR036259">
    <property type="entry name" value="MFS_trans_sf"/>
</dbReference>
<evidence type="ECO:0000313" key="7">
    <source>
        <dbReference type="Proteomes" id="UP000225277"/>
    </source>
</evidence>
<name>A0A2D3UU37_9PEZI</name>
<feature type="transmembrane region" description="Helical" evidence="4">
    <location>
        <begin position="316"/>
        <end position="338"/>
    </location>
</feature>
<proteinExistence type="inferred from homology"/>
<feature type="compositionally biased region" description="Basic and acidic residues" evidence="3">
    <location>
        <begin position="89"/>
        <end position="100"/>
    </location>
</feature>
<dbReference type="Proteomes" id="UP000225277">
    <property type="component" value="Unassembled WGS sequence"/>
</dbReference>
<sequence>MMVLCLLIWSGVSQSRAILYQSIFIPPTSSHSVTTSDSRQPKRWTTFSTHLDDSTCRSIRSHAGGLQSTWSGYLSLGHSTISNEMTDPSDTHELEMDNRSRPGHNGNDDTNNSQTGTTRLVETGVHPGPATSLRVGHDGEQAQPLEIDGGEPQNGRTAWLHAATGFLVVANCWGIGNAWGLFQAYYEIVYLHGTPPSSIAWIGSTQLALVFGLGFPVGKLVDMGFFHTVFRTGSCLMVLGIFCTAWCKSMATLWVVQGLVTGIGMGCVFCSGITVMMTWFDDSHISIAFGFAAAGSCVGGIVYILLVRYILVQQGFPATMIVIGAMATVTMIPANVVFRIREEKPTEKPSSPFVWRTYLEPSYVLAAAGMFFAFMGVYFGFVYMVLYGVTVLHLSNRAATDLLIFMLTANLPGRFIPALISDKWIGPLNTIGPCALLSSIVLWVWTAVDTNRLGLTVIACVYGFVTAGVQVMYVSTVYAFCTEPGDEGIEMSPGGVASTRRAKPRLRFEGIGMRAGGLYTAIGLACLIGTPIGGALISYRTDRGLSNPYLGAQIFAGSSLLLGGLLLLASRVSKVGWRMIKV</sequence>
<feature type="signal peptide" evidence="5">
    <location>
        <begin position="1"/>
        <end position="17"/>
    </location>
</feature>
<keyword evidence="5" id="KW-0732">Signal</keyword>
<dbReference type="InterPro" id="IPR050327">
    <property type="entry name" value="Proton-linked_MCT"/>
</dbReference>
<feature type="transmembrane region" description="Helical" evidence="4">
    <location>
        <begin position="454"/>
        <end position="481"/>
    </location>
</feature>
<keyword evidence="4" id="KW-0812">Transmembrane</keyword>
<dbReference type="GO" id="GO:0016020">
    <property type="term" value="C:membrane"/>
    <property type="evidence" value="ECO:0007669"/>
    <property type="project" value="UniProtKB-SubCell"/>
</dbReference>
<dbReference type="PANTHER" id="PTHR11360">
    <property type="entry name" value="MONOCARBOXYLATE TRANSPORTER"/>
    <property type="match status" value="1"/>
</dbReference>
<feature type="compositionally biased region" description="Polar residues" evidence="3">
    <location>
        <begin position="108"/>
        <end position="119"/>
    </location>
</feature>
<feature type="transmembrane region" description="Helical" evidence="4">
    <location>
        <begin position="287"/>
        <end position="310"/>
    </location>
</feature>
<feature type="chain" id="PRO_5013844293" description="Monocarboxylate transporter" evidence="5">
    <location>
        <begin position="18"/>
        <end position="582"/>
    </location>
</feature>
<gene>
    <name evidence="6" type="ORF">RCC_03359</name>
</gene>
<feature type="transmembrane region" description="Helical" evidence="4">
    <location>
        <begin position="229"/>
        <end position="247"/>
    </location>
</feature>
<feature type="transmembrane region" description="Helical" evidence="4">
    <location>
        <begin position="363"/>
        <end position="386"/>
    </location>
</feature>
<dbReference type="RefSeq" id="XP_023624417.1">
    <property type="nucleotide sequence ID" value="XM_023768649.1"/>
</dbReference>
<feature type="transmembrane region" description="Helical" evidence="4">
    <location>
        <begin position="549"/>
        <end position="569"/>
    </location>
</feature>
<dbReference type="Pfam" id="PF07690">
    <property type="entry name" value="MFS_1"/>
    <property type="match status" value="1"/>
</dbReference>
<dbReference type="GO" id="GO:0022857">
    <property type="term" value="F:transmembrane transporter activity"/>
    <property type="evidence" value="ECO:0007669"/>
    <property type="project" value="InterPro"/>
</dbReference>
<accession>A0A2D3UU37</accession>
<evidence type="ECO:0000256" key="3">
    <source>
        <dbReference type="SAM" id="MobiDB-lite"/>
    </source>
</evidence>
<evidence type="ECO:0000256" key="4">
    <source>
        <dbReference type="SAM" id="Phobius"/>
    </source>
</evidence>
<dbReference type="AlphaFoldDB" id="A0A2D3UU37"/>
<keyword evidence="7" id="KW-1185">Reference proteome</keyword>
<comment type="similarity">
    <text evidence="2">Belongs to the major facilitator superfamily. Monocarboxylate porter (TC 2.A.1.13) family.</text>
</comment>
<feature type="region of interest" description="Disordered" evidence="3">
    <location>
        <begin position="81"/>
        <end position="119"/>
    </location>
</feature>
<organism evidence="6 7">
    <name type="scientific">Ramularia collo-cygni</name>
    <dbReference type="NCBI Taxonomy" id="112498"/>
    <lineage>
        <taxon>Eukaryota</taxon>
        <taxon>Fungi</taxon>
        <taxon>Dikarya</taxon>
        <taxon>Ascomycota</taxon>
        <taxon>Pezizomycotina</taxon>
        <taxon>Dothideomycetes</taxon>
        <taxon>Dothideomycetidae</taxon>
        <taxon>Mycosphaerellales</taxon>
        <taxon>Mycosphaerellaceae</taxon>
        <taxon>Ramularia</taxon>
    </lineage>
</organism>
<comment type="subcellular location">
    <subcellularLocation>
        <location evidence="1">Membrane</location>
        <topology evidence="1">Multi-pass membrane protein</topology>
    </subcellularLocation>
</comment>
<feature type="transmembrane region" description="Helical" evidence="4">
    <location>
        <begin position="199"/>
        <end position="217"/>
    </location>
</feature>
<dbReference type="EMBL" id="FJUY01000004">
    <property type="protein sequence ID" value="CZT17525.1"/>
    <property type="molecule type" value="Genomic_DNA"/>
</dbReference>
<evidence type="ECO:0008006" key="8">
    <source>
        <dbReference type="Google" id="ProtNLM"/>
    </source>
</evidence>
<reference evidence="6 7" key="1">
    <citation type="submission" date="2016-03" db="EMBL/GenBank/DDBJ databases">
        <authorList>
            <person name="Ploux O."/>
        </authorList>
    </citation>
    <scope>NUCLEOTIDE SEQUENCE [LARGE SCALE GENOMIC DNA]</scope>
    <source>
        <strain evidence="6 7">URUG2</strain>
    </source>
</reference>
<feature type="transmembrane region" description="Helical" evidence="4">
    <location>
        <begin position="515"/>
        <end position="537"/>
    </location>
</feature>
<keyword evidence="4" id="KW-1133">Transmembrane helix</keyword>
<evidence type="ECO:0000256" key="5">
    <source>
        <dbReference type="SAM" id="SignalP"/>
    </source>
</evidence>
<dbReference type="GeneID" id="35598564"/>
<dbReference type="OrthoDB" id="6499973at2759"/>
<feature type="transmembrane region" description="Helical" evidence="4">
    <location>
        <begin position="428"/>
        <end position="448"/>
    </location>
</feature>
<protein>
    <recommendedName>
        <fullName evidence="8">Monocarboxylate transporter</fullName>
    </recommendedName>
</protein>